<dbReference type="GO" id="GO:0044281">
    <property type="term" value="P:small molecule metabolic process"/>
    <property type="evidence" value="ECO:0007669"/>
    <property type="project" value="UniProtKB-ARBA"/>
</dbReference>
<dbReference type="InterPro" id="IPR006195">
    <property type="entry name" value="aa-tRNA-synth_II"/>
</dbReference>
<keyword evidence="6" id="KW-0030">Aminoacyl-tRNA synthetase</keyword>
<dbReference type="GO" id="GO:0006264">
    <property type="term" value="P:mitochondrial DNA replication"/>
    <property type="evidence" value="ECO:0007669"/>
    <property type="project" value="TreeGrafter"/>
</dbReference>
<dbReference type="EMBL" id="LAZR01068389">
    <property type="protein sequence ID" value="KKK49726.1"/>
    <property type="molecule type" value="Genomic_DNA"/>
</dbReference>
<dbReference type="SUPFAM" id="SSF55681">
    <property type="entry name" value="Class II aaRS and biotin synthetases"/>
    <property type="match status" value="1"/>
</dbReference>
<dbReference type="PANTHER" id="PTHR10745:SF8">
    <property type="entry name" value="DNA POLYMERASE SUBUNIT GAMMA-2, MITOCHONDRIAL"/>
    <property type="match status" value="1"/>
</dbReference>
<dbReference type="GO" id="GO:0006418">
    <property type="term" value="P:tRNA aminoacylation for protein translation"/>
    <property type="evidence" value="ECO:0007669"/>
    <property type="project" value="InterPro"/>
</dbReference>
<dbReference type="Pfam" id="PF00587">
    <property type="entry name" value="tRNA-synt_2b"/>
    <property type="match status" value="1"/>
</dbReference>
<feature type="domain" description="Aminoacyl-transfer RNA synthetases class-II family profile" evidence="7">
    <location>
        <begin position="1"/>
        <end position="221"/>
    </location>
</feature>
<gene>
    <name evidence="8" type="ORF">LCGC14_3132140</name>
</gene>
<dbReference type="GO" id="GO:0005739">
    <property type="term" value="C:mitochondrion"/>
    <property type="evidence" value="ECO:0007669"/>
    <property type="project" value="TreeGrafter"/>
</dbReference>
<evidence type="ECO:0000256" key="4">
    <source>
        <dbReference type="ARBA" id="ARBA00022840"/>
    </source>
</evidence>
<keyword evidence="5" id="KW-0648">Protein biosynthesis</keyword>
<accession>A0A0F8YNQ8</accession>
<dbReference type="SUPFAM" id="SSF52954">
    <property type="entry name" value="Class II aaRS ABD-related"/>
    <property type="match status" value="1"/>
</dbReference>
<protein>
    <recommendedName>
        <fullName evidence="7">Aminoacyl-transfer RNA synthetases class-II family profile domain-containing protein</fullName>
    </recommendedName>
</protein>
<evidence type="ECO:0000313" key="8">
    <source>
        <dbReference type="EMBL" id="KKK49726.1"/>
    </source>
</evidence>
<name>A0A0F8YNQ8_9ZZZZ</name>
<evidence type="ECO:0000259" key="7">
    <source>
        <dbReference type="PROSITE" id="PS50862"/>
    </source>
</evidence>
<dbReference type="PRINTS" id="PR01043">
    <property type="entry name" value="TRNASYNTHGLY"/>
</dbReference>
<keyword evidence="1" id="KW-0963">Cytoplasm</keyword>
<dbReference type="InterPro" id="IPR036621">
    <property type="entry name" value="Anticodon-bd_dom_sf"/>
</dbReference>
<comment type="caution">
    <text evidence="8">The sequence shown here is derived from an EMBL/GenBank/DDBJ whole genome shotgun (WGS) entry which is preliminary data.</text>
</comment>
<keyword evidence="2" id="KW-0436">Ligase</keyword>
<keyword evidence="4" id="KW-0067">ATP-binding</keyword>
<dbReference type="InterPro" id="IPR002314">
    <property type="entry name" value="aa-tRNA-synt_IIb"/>
</dbReference>
<proteinExistence type="predicted"/>
<dbReference type="CDD" id="cd00858">
    <property type="entry name" value="GlyRS_anticodon"/>
    <property type="match status" value="1"/>
</dbReference>
<dbReference type="AlphaFoldDB" id="A0A0F8YNQ8"/>
<dbReference type="FunFam" id="3.40.50.800:FF:000002">
    <property type="entry name" value="Glycine--tRNA ligase"/>
    <property type="match status" value="1"/>
</dbReference>
<organism evidence="8">
    <name type="scientific">marine sediment metagenome</name>
    <dbReference type="NCBI Taxonomy" id="412755"/>
    <lineage>
        <taxon>unclassified sequences</taxon>
        <taxon>metagenomes</taxon>
        <taxon>ecological metagenomes</taxon>
    </lineage>
</organism>
<evidence type="ECO:0000256" key="3">
    <source>
        <dbReference type="ARBA" id="ARBA00022741"/>
    </source>
</evidence>
<evidence type="ECO:0000256" key="6">
    <source>
        <dbReference type="ARBA" id="ARBA00023146"/>
    </source>
</evidence>
<dbReference type="GO" id="GO:0004812">
    <property type="term" value="F:aminoacyl-tRNA ligase activity"/>
    <property type="evidence" value="ECO:0007669"/>
    <property type="project" value="UniProtKB-KW"/>
</dbReference>
<evidence type="ECO:0000256" key="1">
    <source>
        <dbReference type="ARBA" id="ARBA00022490"/>
    </source>
</evidence>
<sequence length="321" mass="38147">PRKFNLLFETHIGIVPENKSLAYLRGEIAQGMFVNFKNVLDSVSPDLPFGLAQSGPAFRNEITLGNFIFRTLQFNLSEFEYFFNPKKQKWEKLFDYWKKEMWRWTTEILGVNKKNLRWRKHTDEERSHYSKKTEDLEYSFPFGSFKELYGLAYRTDFDLKNHMEKSGVDLRYTDKETKEKFIPHVVEPTFGMDRSFLTVLLDAYSEEKGKKEKRIVLKLKPYLAPYKAAVFPLLANKPELVEKAKQVYEILRPEFSTAWDDRGNIGKRYYSQDEIGTPYCITIDYDSLKQNDVTIRDRDTTKQVRIKIKELVEFLKEKIER</sequence>
<evidence type="ECO:0000256" key="2">
    <source>
        <dbReference type="ARBA" id="ARBA00022598"/>
    </source>
</evidence>
<feature type="non-terminal residue" evidence="8">
    <location>
        <position position="1"/>
    </location>
</feature>
<dbReference type="InterPro" id="IPR027031">
    <property type="entry name" value="Gly-tRNA_synthase/POLG2"/>
</dbReference>
<keyword evidence="3" id="KW-0547">Nucleotide-binding</keyword>
<dbReference type="PROSITE" id="PS50862">
    <property type="entry name" value="AA_TRNA_LIGASE_II"/>
    <property type="match status" value="1"/>
</dbReference>
<dbReference type="GO" id="GO:0005524">
    <property type="term" value="F:ATP binding"/>
    <property type="evidence" value="ECO:0007669"/>
    <property type="project" value="UniProtKB-KW"/>
</dbReference>
<evidence type="ECO:0000256" key="5">
    <source>
        <dbReference type="ARBA" id="ARBA00022917"/>
    </source>
</evidence>
<dbReference type="Gene3D" id="3.30.930.10">
    <property type="entry name" value="Bira Bifunctional Protein, Domain 2"/>
    <property type="match status" value="1"/>
</dbReference>
<dbReference type="NCBIfam" id="NF003211">
    <property type="entry name" value="PRK04173.1"/>
    <property type="match status" value="1"/>
</dbReference>
<dbReference type="InterPro" id="IPR004154">
    <property type="entry name" value="Anticodon-bd"/>
</dbReference>
<dbReference type="Gene3D" id="3.40.50.800">
    <property type="entry name" value="Anticodon-binding domain"/>
    <property type="match status" value="1"/>
</dbReference>
<dbReference type="PANTHER" id="PTHR10745">
    <property type="entry name" value="GLYCYL-TRNA SYNTHETASE/DNA POLYMERASE SUBUNIT GAMMA-2"/>
    <property type="match status" value="1"/>
</dbReference>
<dbReference type="Pfam" id="PF03129">
    <property type="entry name" value="HGTP_anticodon"/>
    <property type="match status" value="1"/>
</dbReference>
<reference evidence="8" key="1">
    <citation type="journal article" date="2015" name="Nature">
        <title>Complex archaea that bridge the gap between prokaryotes and eukaryotes.</title>
        <authorList>
            <person name="Spang A."/>
            <person name="Saw J.H."/>
            <person name="Jorgensen S.L."/>
            <person name="Zaremba-Niedzwiedzka K."/>
            <person name="Martijn J."/>
            <person name="Lind A.E."/>
            <person name="van Eijk R."/>
            <person name="Schleper C."/>
            <person name="Guy L."/>
            <person name="Ettema T.J."/>
        </authorList>
    </citation>
    <scope>NUCLEOTIDE SEQUENCE</scope>
</reference>
<dbReference type="InterPro" id="IPR045864">
    <property type="entry name" value="aa-tRNA-synth_II/BPL/LPL"/>
</dbReference>